<comment type="subcellular location">
    <subcellularLocation>
        <location evidence="1">Membrane</location>
        <topology evidence="1">Multi-pass membrane protein</topology>
    </subcellularLocation>
</comment>
<comment type="caution">
    <text evidence="8">The sequence shown here is derived from an EMBL/GenBank/DDBJ whole genome shotgun (WGS) entry which is preliminary data.</text>
</comment>
<dbReference type="PANTHER" id="PTHR30071">
    <property type="entry name" value="HEME EXPORTER PROTEIN C"/>
    <property type="match status" value="1"/>
</dbReference>
<dbReference type="InterPro" id="IPR017562">
    <property type="entry name" value="Cyt_c_biogenesis_CcsA"/>
</dbReference>
<gene>
    <name evidence="8" type="ORF">GCM10009007_19560</name>
</gene>
<name>A0A8J3CMI6_9BURK</name>
<protein>
    <recommendedName>
        <fullName evidence="7">Cytochrome c assembly protein domain-containing protein</fullName>
    </recommendedName>
</protein>
<accession>A0A8J3CMI6</accession>
<feature type="domain" description="Cytochrome c assembly protein" evidence="7">
    <location>
        <begin position="181"/>
        <end position="472"/>
    </location>
</feature>
<dbReference type="GO" id="GO:0020037">
    <property type="term" value="F:heme binding"/>
    <property type="evidence" value="ECO:0007669"/>
    <property type="project" value="InterPro"/>
</dbReference>
<dbReference type="PANTHER" id="PTHR30071:SF1">
    <property type="entry name" value="CYTOCHROME B_B6 PROTEIN-RELATED"/>
    <property type="match status" value="1"/>
</dbReference>
<evidence type="ECO:0000313" key="9">
    <source>
        <dbReference type="Proteomes" id="UP000614287"/>
    </source>
</evidence>
<feature type="transmembrane region" description="Helical" evidence="6">
    <location>
        <begin position="58"/>
        <end position="74"/>
    </location>
</feature>
<feature type="transmembrane region" description="Helical" evidence="6">
    <location>
        <begin position="117"/>
        <end position="134"/>
    </location>
</feature>
<feature type="transmembrane region" description="Helical" evidence="6">
    <location>
        <begin position="347"/>
        <end position="365"/>
    </location>
</feature>
<dbReference type="RefSeq" id="WP_189493785.1">
    <property type="nucleotide sequence ID" value="NZ_BMZG01000012.1"/>
</dbReference>
<dbReference type="GO" id="GO:0005886">
    <property type="term" value="C:plasma membrane"/>
    <property type="evidence" value="ECO:0007669"/>
    <property type="project" value="TreeGrafter"/>
</dbReference>
<keyword evidence="2 6" id="KW-0812">Transmembrane</keyword>
<feature type="transmembrane region" description="Helical" evidence="6">
    <location>
        <begin position="447"/>
        <end position="468"/>
    </location>
</feature>
<keyword evidence="9" id="KW-1185">Reference proteome</keyword>
<dbReference type="GO" id="GO:0017004">
    <property type="term" value="P:cytochrome complex assembly"/>
    <property type="evidence" value="ECO:0007669"/>
    <property type="project" value="UniProtKB-KW"/>
</dbReference>
<keyword evidence="4 6" id="KW-1133">Transmembrane helix</keyword>
<keyword evidence="5 6" id="KW-0472">Membrane</keyword>
<feature type="transmembrane region" description="Helical" evidence="6">
    <location>
        <begin position="79"/>
        <end position="97"/>
    </location>
</feature>
<feature type="transmembrane region" description="Helical" evidence="6">
    <location>
        <begin position="184"/>
        <end position="202"/>
    </location>
</feature>
<feature type="transmembrane region" description="Helical" evidence="6">
    <location>
        <begin position="211"/>
        <end position="231"/>
    </location>
</feature>
<feature type="transmembrane region" description="Helical" evidence="6">
    <location>
        <begin position="418"/>
        <end position="435"/>
    </location>
</feature>
<evidence type="ECO:0000256" key="4">
    <source>
        <dbReference type="ARBA" id="ARBA00022989"/>
    </source>
</evidence>
<dbReference type="Pfam" id="PF01578">
    <property type="entry name" value="Cytochrom_C_asm"/>
    <property type="match status" value="1"/>
</dbReference>
<dbReference type="InterPro" id="IPR002541">
    <property type="entry name" value="Cyt_c_assembly"/>
</dbReference>
<evidence type="ECO:0000256" key="2">
    <source>
        <dbReference type="ARBA" id="ARBA00022692"/>
    </source>
</evidence>
<dbReference type="Proteomes" id="UP000614287">
    <property type="component" value="Unassembled WGS sequence"/>
</dbReference>
<evidence type="ECO:0000256" key="3">
    <source>
        <dbReference type="ARBA" id="ARBA00022748"/>
    </source>
</evidence>
<feature type="transmembrane region" description="Helical" evidence="6">
    <location>
        <begin position="26"/>
        <end position="46"/>
    </location>
</feature>
<feature type="transmembrane region" description="Helical" evidence="6">
    <location>
        <begin position="258"/>
        <end position="276"/>
    </location>
</feature>
<dbReference type="InterPro" id="IPR045062">
    <property type="entry name" value="Cyt_c_biogenesis_CcsA/CcmC"/>
</dbReference>
<keyword evidence="3" id="KW-0201">Cytochrome c-type biogenesis</keyword>
<dbReference type="NCBIfam" id="TIGR03144">
    <property type="entry name" value="cytochr_II_ccsB"/>
    <property type="match status" value="1"/>
</dbReference>
<reference evidence="8" key="2">
    <citation type="submission" date="2020-09" db="EMBL/GenBank/DDBJ databases">
        <authorList>
            <person name="Sun Q."/>
            <person name="Kim S."/>
        </authorList>
    </citation>
    <scope>NUCLEOTIDE SEQUENCE</scope>
    <source>
        <strain evidence="8">KCTC 32501</strain>
    </source>
</reference>
<evidence type="ECO:0000256" key="1">
    <source>
        <dbReference type="ARBA" id="ARBA00004141"/>
    </source>
</evidence>
<dbReference type="AlphaFoldDB" id="A0A8J3CMI6"/>
<sequence length="477" mass="53511">METIDLDSSFKRLASLSPTVPWYRRLSWGDGLFALLVVALFVYGGLKNRTLMDVYEEVILAGTAISVVALGCFWRPLQLVFGAVALLSLAAVQAYAGALDNGEKVFWLKYMLASQPAVLWMSVLFVLSTLAYWVNAFVPRDTLGWLASRLAYAALVIGSVALMVRWHESYLIATDVGHIPVSNLYEVFILFALLTTAFYLYYENHYRTRQLGAFVMLVVCAAVGFLLWYSVERGAHEIKPLIPALQSWWMKIHVPANFIGYGTFSLAAMVGFAYLIKYLGTPFESLPESLQNSSDPAFNQQSLSQKKAIHAQRTRVATIVLWVLGSLLFIEPLLFRPNMTVDYFSTYWAIYLAVGMIVVGLILMLRHRLAETLPGFAVLDDIMYKSIAVGFVFFTIATILGALWAADAWGKYWSWDPKEVWALIVWLNYAAWLHLRLVKGMRGVFSAYWVLVGLLITGFAFLGVNIFLSGLHSYGAI</sequence>
<evidence type="ECO:0000259" key="7">
    <source>
        <dbReference type="Pfam" id="PF01578"/>
    </source>
</evidence>
<evidence type="ECO:0000256" key="6">
    <source>
        <dbReference type="SAM" id="Phobius"/>
    </source>
</evidence>
<evidence type="ECO:0000313" key="8">
    <source>
        <dbReference type="EMBL" id="GHA78561.1"/>
    </source>
</evidence>
<reference evidence="8" key="1">
    <citation type="journal article" date="2014" name="Int. J. Syst. Evol. Microbiol.">
        <title>Complete genome sequence of Corynebacterium casei LMG S-19264T (=DSM 44701T), isolated from a smear-ripened cheese.</title>
        <authorList>
            <consortium name="US DOE Joint Genome Institute (JGI-PGF)"/>
            <person name="Walter F."/>
            <person name="Albersmeier A."/>
            <person name="Kalinowski J."/>
            <person name="Ruckert C."/>
        </authorList>
    </citation>
    <scope>NUCLEOTIDE SEQUENCE</scope>
    <source>
        <strain evidence="8">KCTC 32501</strain>
    </source>
</reference>
<dbReference type="EMBL" id="BMZG01000012">
    <property type="protein sequence ID" value="GHA78561.1"/>
    <property type="molecule type" value="Genomic_DNA"/>
</dbReference>
<proteinExistence type="predicted"/>
<feature type="transmembrane region" description="Helical" evidence="6">
    <location>
        <begin position="386"/>
        <end position="406"/>
    </location>
</feature>
<feature type="transmembrane region" description="Helical" evidence="6">
    <location>
        <begin position="146"/>
        <end position="164"/>
    </location>
</feature>
<evidence type="ECO:0000256" key="5">
    <source>
        <dbReference type="ARBA" id="ARBA00023136"/>
    </source>
</evidence>
<feature type="transmembrane region" description="Helical" evidence="6">
    <location>
        <begin position="316"/>
        <end position="335"/>
    </location>
</feature>
<organism evidence="8 9">
    <name type="scientific">Formosimonas limnophila</name>
    <dbReference type="NCBI Taxonomy" id="1384487"/>
    <lineage>
        <taxon>Bacteria</taxon>
        <taxon>Pseudomonadati</taxon>
        <taxon>Pseudomonadota</taxon>
        <taxon>Betaproteobacteria</taxon>
        <taxon>Burkholderiales</taxon>
        <taxon>Burkholderiaceae</taxon>
        <taxon>Formosimonas</taxon>
    </lineage>
</organism>